<dbReference type="RefSeq" id="WP_169561599.1">
    <property type="nucleotide sequence ID" value="NZ_BSNF01000008.1"/>
</dbReference>
<keyword evidence="3 8" id="KW-0813">Transport</keyword>
<dbReference type="PANTHER" id="PTHR30614:SF41">
    <property type="entry name" value="INNER MEMBRANE AMINO-ACID ABC TRANSPORTER PERMEASE PROTEIN YHDY"/>
    <property type="match status" value="1"/>
</dbReference>
<feature type="domain" description="ABC transmembrane type-1" evidence="9">
    <location>
        <begin position="159"/>
        <end position="348"/>
    </location>
</feature>
<dbReference type="InterPro" id="IPR035906">
    <property type="entry name" value="MetI-like_sf"/>
</dbReference>
<keyword evidence="5 8" id="KW-0812">Transmembrane</keyword>
<feature type="transmembrane region" description="Helical" evidence="8">
    <location>
        <begin position="158"/>
        <end position="182"/>
    </location>
</feature>
<evidence type="ECO:0000256" key="4">
    <source>
        <dbReference type="ARBA" id="ARBA00022475"/>
    </source>
</evidence>
<dbReference type="Gene3D" id="1.10.3720.10">
    <property type="entry name" value="MetI-like"/>
    <property type="match status" value="1"/>
</dbReference>
<keyword evidence="6 8" id="KW-1133">Transmembrane helix</keyword>
<gene>
    <name evidence="10" type="ORF">GCM10007924_27530</name>
</gene>
<keyword evidence="11" id="KW-1185">Reference proteome</keyword>
<feature type="transmembrane region" description="Helical" evidence="8">
    <location>
        <begin position="230"/>
        <end position="247"/>
    </location>
</feature>
<evidence type="ECO:0000256" key="3">
    <source>
        <dbReference type="ARBA" id="ARBA00022448"/>
    </source>
</evidence>
<proteinExistence type="inferred from homology"/>
<sequence length="366" mass="40605">MAIVKTERHPELPPPVSQTGVIGWLRQNLFSNWWNTILTLVSLYVVWEAMSALIGYTIINANFAGTTREDCTGTGACWVFIKARFGQNMYGFYPEAERWRINVGYVLGAVGLFLVLSDVIKDKKWPAVFLFVVYPILCYFLFYGGFGLPKVETSEWGGLFLTLVLASVSIFVALPLGIVLALGRRSDMPVVRMVCVGFIELIRGVPLITVLFMASVMLPLFLPEGMNFDKLIRALVGMSLFSAAYMAEVIRGGLQAIPKGQMEAAKSLGLGYWQAMGLIILPQALKISIPAIVNTFIGLFKDTTLVIIIGLLDLLSVIKSGTTDKNWLGLATEGYVFVAAVFWVFCFGMSRYSIWLENKLHTGHKR</sequence>
<protein>
    <submittedName>
        <fullName evidence="10">Amino acid ABC transporter permease</fullName>
    </submittedName>
</protein>
<feature type="transmembrane region" description="Helical" evidence="8">
    <location>
        <begin position="291"/>
        <end position="315"/>
    </location>
</feature>
<evidence type="ECO:0000256" key="2">
    <source>
        <dbReference type="ARBA" id="ARBA00010072"/>
    </source>
</evidence>
<organism evidence="10 11">
    <name type="scientific">Sneathiella chinensis</name>
    <dbReference type="NCBI Taxonomy" id="349750"/>
    <lineage>
        <taxon>Bacteria</taxon>
        <taxon>Pseudomonadati</taxon>
        <taxon>Pseudomonadota</taxon>
        <taxon>Alphaproteobacteria</taxon>
        <taxon>Sneathiellales</taxon>
        <taxon>Sneathiellaceae</taxon>
        <taxon>Sneathiella</taxon>
    </lineage>
</organism>
<evidence type="ECO:0000256" key="7">
    <source>
        <dbReference type="ARBA" id="ARBA00023136"/>
    </source>
</evidence>
<keyword evidence="4" id="KW-1003">Cell membrane</keyword>
<keyword evidence="7 8" id="KW-0472">Membrane</keyword>
<dbReference type="InterPro" id="IPR043429">
    <property type="entry name" value="ArtM/GltK/GlnP/TcyL/YhdX-like"/>
</dbReference>
<feature type="transmembrane region" description="Helical" evidence="8">
    <location>
        <begin position="327"/>
        <end position="350"/>
    </location>
</feature>
<evidence type="ECO:0000259" key="9">
    <source>
        <dbReference type="PROSITE" id="PS50928"/>
    </source>
</evidence>
<comment type="subcellular location">
    <subcellularLocation>
        <location evidence="1">Cell inner membrane</location>
        <topology evidence="1">Multi-pass membrane protein</topology>
    </subcellularLocation>
    <subcellularLocation>
        <location evidence="8">Cell membrane</location>
        <topology evidence="8">Multi-pass membrane protein</topology>
    </subcellularLocation>
</comment>
<dbReference type="Proteomes" id="UP001161409">
    <property type="component" value="Unassembled WGS sequence"/>
</dbReference>
<dbReference type="PANTHER" id="PTHR30614">
    <property type="entry name" value="MEMBRANE COMPONENT OF AMINO ACID ABC TRANSPORTER"/>
    <property type="match status" value="1"/>
</dbReference>
<evidence type="ECO:0000256" key="1">
    <source>
        <dbReference type="ARBA" id="ARBA00004429"/>
    </source>
</evidence>
<dbReference type="PROSITE" id="PS50928">
    <property type="entry name" value="ABC_TM1"/>
    <property type="match status" value="1"/>
</dbReference>
<feature type="transmembrane region" description="Helical" evidence="8">
    <location>
        <begin position="127"/>
        <end position="146"/>
    </location>
</feature>
<dbReference type="NCBIfam" id="TIGR01726">
    <property type="entry name" value="HEQRo_perm_3TM"/>
    <property type="match status" value="1"/>
</dbReference>
<comment type="caution">
    <text evidence="10">The sequence shown here is derived from an EMBL/GenBank/DDBJ whole genome shotgun (WGS) entry which is preliminary data.</text>
</comment>
<dbReference type="CDD" id="cd06261">
    <property type="entry name" value="TM_PBP2"/>
    <property type="match status" value="1"/>
</dbReference>
<feature type="transmembrane region" description="Helical" evidence="8">
    <location>
        <begin position="194"/>
        <end position="218"/>
    </location>
</feature>
<feature type="transmembrane region" description="Helical" evidence="8">
    <location>
        <begin position="33"/>
        <end position="59"/>
    </location>
</feature>
<accession>A0ABQ5U5U2</accession>
<evidence type="ECO:0000256" key="5">
    <source>
        <dbReference type="ARBA" id="ARBA00022692"/>
    </source>
</evidence>
<dbReference type="EMBL" id="BSNF01000008">
    <property type="protein sequence ID" value="GLQ07532.1"/>
    <property type="molecule type" value="Genomic_DNA"/>
</dbReference>
<dbReference type="SUPFAM" id="SSF161098">
    <property type="entry name" value="MetI-like"/>
    <property type="match status" value="1"/>
</dbReference>
<feature type="transmembrane region" description="Helical" evidence="8">
    <location>
        <begin position="99"/>
        <end position="120"/>
    </location>
</feature>
<reference evidence="10" key="1">
    <citation type="journal article" date="2014" name="Int. J. Syst. Evol. Microbiol.">
        <title>Complete genome of a new Firmicutes species belonging to the dominant human colonic microbiota ('Ruminococcus bicirculans') reveals two chromosomes and a selective capacity to utilize plant glucans.</title>
        <authorList>
            <consortium name="NISC Comparative Sequencing Program"/>
            <person name="Wegmann U."/>
            <person name="Louis P."/>
            <person name="Goesmann A."/>
            <person name="Henrissat B."/>
            <person name="Duncan S.H."/>
            <person name="Flint H.J."/>
        </authorList>
    </citation>
    <scope>NUCLEOTIDE SEQUENCE</scope>
    <source>
        <strain evidence="10">NBRC 103408</strain>
    </source>
</reference>
<dbReference type="InterPro" id="IPR010065">
    <property type="entry name" value="AA_ABC_transptr_permease_3TM"/>
</dbReference>
<evidence type="ECO:0000256" key="8">
    <source>
        <dbReference type="RuleBase" id="RU363032"/>
    </source>
</evidence>
<dbReference type="InterPro" id="IPR000515">
    <property type="entry name" value="MetI-like"/>
</dbReference>
<comment type="similarity">
    <text evidence="2">Belongs to the binding-protein-dependent transport system permease family. HisMQ subfamily.</text>
</comment>
<dbReference type="Pfam" id="PF00528">
    <property type="entry name" value="BPD_transp_1"/>
    <property type="match status" value="1"/>
</dbReference>
<name>A0ABQ5U5U2_9PROT</name>
<evidence type="ECO:0000313" key="11">
    <source>
        <dbReference type="Proteomes" id="UP001161409"/>
    </source>
</evidence>
<evidence type="ECO:0000256" key="6">
    <source>
        <dbReference type="ARBA" id="ARBA00022989"/>
    </source>
</evidence>
<reference evidence="10" key="2">
    <citation type="submission" date="2023-01" db="EMBL/GenBank/DDBJ databases">
        <title>Draft genome sequence of Sneathiella chinensis strain NBRC 103408.</title>
        <authorList>
            <person name="Sun Q."/>
            <person name="Mori K."/>
        </authorList>
    </citation>
    <scope>NUCLEOTIDE SEQUENCE</scope>
    <source>
        <strain evidence="10">NBRC 103408</strain>
    </source>
</reference>
<evidence type="ECO:0000313" key="10">
    <source>
        <dbReference type="EMBL" id="GLQ07532.1"/>
    </source>
</evidence>